<dbReference type="GeneID" id="78084060"/>
<proteinExistence type="predicted"/>
<accession>F8X1D4</accession>
<evidence type="ECO:0000313" key="2">
    <source>
        <dbReference type="EMBL" id="EGK05601.1"/>
    </source>
</evidence>
<dbReference type="EMBL" id="ADLW01000007">
    <property type="protein sequence ID" value="EGK03406.1"/>
    <property type="molecule type" value="Genomic_DNA"/>
</dbReference>
<dbReference type="AlphaFoldDB" id="F8X1D4"/>
<organism evidence="1 3">
    <name type="scientific">Dysgonomonas mossii DSM 22836</name>
    <dbReference type="NCBI Taxonomy" id="742767"/>
    <lineage>
        <taxon>Bacteria</taxon>
        <taxon>Pseudomonadati</taxon>
        <taxon>Bacteroidota</taxon>
        <taxon>Bacteroidia</taxon>
        <taxon>Bacteroidales</taxon>
        <taxon>Dysgonomonadaceae</taxon>
        <taxon>Dysgonomonas</taxon>
    </lineage>
</organism>
<reference evidence="1 3" key="1">
    <citation type="submission" date="2011-04" db="EMBL/GenBank/DDBJ databases">
        <title>The Genome Sequence of Dysgonomonas mossii DSM 22836.</title>
        <authorList>
            <consortium name="The Broad Institute Genome Sequencing Platform"/>
            <person name="Earl A."/>
            <person name="Ward D."/>
            <person name="Feldgarden M."/>
            <person name="Gevers D."/>
            <person name="Pudlo N."/>
            <person name="Martens E."/>
            <person name="Allen-Vercoe E."/>
            <person name="Young S.K."/>
            <person name="Zeng Q."/>
            <person name="Gargeya S."/>
            <person name="Fitzgerald M."/>
            <person name="Haas B."/>
            <person name="Abouelleil A."/>
            <person name="Alvarado L."/>
            <person name="Arachchi H.M."/>
            <person name="Berlin A."/>
            <person name="Brown A."/>
            <person name="Chapman S.B."/>
            <person name="Chen Z."/>
            <person name="Dunbar C."/>
            <person name="Freedman E."/>
            <person name="Gearin G."/>
            <person name="Gellesch M."/>
            <person name="Goldberg J."/>
            <person name="Griggs A."/>
            <person name="Gujja S."/>
            <person name="Heiman D."/>
            <person name="Howarth C."/>
            <person name="Larson L."/>
            <person name="Lui A."/>
            <person name="MacDonald P.J.P."/>
            <person name="Mehta T."/>
            <person name="Montmayeur A."/>
            <person name="Murphy C."/>
            <person name="Neiman D."/>
            <person name="Pearson M."/>
            <person name="Priest M."/>
            <person name="Roberts A."/>
            <person name="Saif S."/>
            <person name="Shea T."/>
            <person name="Shenoy N."/>
            <person name="Sisk P."/>
            <person name="Stolte C."/>
            <person name="Sykes S."/>
            <person name="Yandava C."/>
            <person name="Wortman J."/>
            <person name="Nusbaum C."/>
            <person name="Birren B."/>
        </authorList>
    </citation>
    <scope>NUCLEOTIDE SEQUENCE [LARGE SCALE GENOMIC DNA]</scope>
    <source>
        <strain evidence="1 3">DSM 22836</strain>
    </source>
</reference>
<dbReference type="HOGENOM" id="CLU_3199076_0_0_10"/>
<keyword evidence="3" id="KW-1185">Reference proteome</keyword>
<comment type="caution">
    <text evidence="1">The sequence shown here is derived from an EMBL/GenBank/DDBJ whole genome shotgun (WGS) entry which is preliminary data.</text>
</comment>
<dbReference type="STRING" id="742767.HMPREF9456_02043"/>
<evidence type="ECO:0000313" key="1">
    <source>
        <dbReference type="EMBL" id="EGK03406.1"/>
    </source>
</evidence>
<protein>
    <submittedName>
        <fullName evidence="1">Uncharacterized protein</fullName>
    </submittedName>
</protein>
<sequence>MELLFAILALALFVVVAGIVTGIFLYCISYYQAEDIDPNDETFLK</sequence>
<dbReference type="EMBL" id="ADLW01000013">
    <property type="protein sequence ID" value="EGK05601.1"/>
    <property type="molecule type" value="Genomic_DNA"/>
</dbReference>
<dbReference type="Proteomes" id="UP000006420">
    <property type="component" value="Unassembled WGS sequence"/>
</dbReference>
<gene>
    <name evidence="1" type="ORF">HMPREF9456_02043</name>
    <name evidence="2" type="ORF">HMPREF9456_02403</name>
</gene>
<evidence type="ECO:0000313" key="3">
    <source>
        <dbReference type="Proteomes" id="UP000006420"/>
    </source>
</evidence>
<dbReference type="RefSeq" id="WP_006843413.1">
    <property type="nucleotide sequence ID" value="NZ_GL892006.1"/>
</dbReference>
<name>F8X1D4_9BACT</name>